<dbReference type="InterPro" id="IPR014014">
    <property type="entry name" value="RNA_helicase_DEAD_Q_motif"/>
</dbReference>
<feature type="domain" description="Helicase C-terminal" evidence="7">
    <location>
        <begin position="395"/>
        <end position="562"/>
    </location>
</feature>
<keyword evidence="4" id="KW-0067">ATP-binding</keyword>
<keyword evidence="2" id="KW-0378">Hydrolase</keyword>
<dbReference type="PANTHER" id="PTHR47960">
    <property type="entry name" value="DEAD-BOX ATP-DEPENDENT RNA HELICASE 50"/>
    <property type="match status" value="1"/>
</dbReference>
<dbReference type="Gene3D" id="3.40.50.300">
    <property type="entry name" value="P-loop containing nucleotide triphosphate hydrolases"/>
    <property type="match status" value="2"/>
</dbReference>
<protein>
    <recommendedName>
        <fullName evidence="11">RNA helicase</fullName>
    </recommendedName>
</protein>
<dbReference type="CDD" id="cd00268">
    <property type="entry name" value="DEADc"/>
    <property type="match status" value="1"/>
</dbReference>
<accession>A0A2Z6NXA4</accession>
<evidence type="ECO:0000313" key="10">
    <source>
        <dbReference type="Proteomes" id="UP000242715"/>
    </source>
</evidence>
<dbReference type="GO" id="GO:0003676">
    <property type="term" value="F:nucleic acid binding"/>
    <property type="evidence" value="ECO:0007669"/>
    <property type="project" value="InterPro"/>
</dbReference>
<feature type="domain" description="DEAD-box RNA helicase Q" evidence="8">
    <location>
        <begin position="73"/>
        <end position="101"/>
    </location>
</feature>
<keyword evidence="3" id="KW-0347">Helicase</keyword>
<feature type="short sequence motif" description="Q motif" evidence="5">
    <location>
        <begin position="73"/>
        <end position="101"/>
    </location>
</feature>
<dbReference type="InterPro" id="IPR001650">
    <property type="entry name" value="Helicase_C-like"/>
</dbReference>
<sequence>MNVTRSALKLHLQTSPIRFNNALRNPISPSSLFNFKATRFFSLTLPRQTQSQSAVGTAASSQGRDTFFAQETVSWSSLGLSDTLSVALSKIGLKTPSLVQASSIPSVLSGKDVVIAAETGSGKTYSYLLPLIDKLSDTQEHSLDVVSDKGVYPPARKVLLVLCPNVQLCEQVASMANSLCSDNGGTIVNVASICGRQGWPIREPDIIVTTPAALLNHVDVDRTRRMKFMHGVKYVVFDEADMLLCGSFQNKVIRLINLLRYDEKITSRSKSSVAVLPSLESSLSSDDALEDEEEFSIEAISDEEEDDKSEDIANIDNEVESIKKRRNDWRRVRKHFERSKQYVFVAATLPVNGKKTAGALLKHMFPDAEWVSGNYLHCHNPRLKQRWIEVTVDTQVKELIRAVKHSLKSEDLDNGGGIHRTMVFANTVDAAEAVAKILSYDGLECLRYHKNCKLEERAQALIDFREIGGVLVCTDAAARGVDIPNVSHVIQLHPMILQMVIVQWRRDRKLGSGESEHMMLVPKRGRGAGGESCTVPTWNINMTNEVNEANFDKLNHREHDPSCPLKMNLLCSLCAELSMVTLSCELSIVLVGFQADFATSAVDFLHRIGRTARAGQIGLVTNMYTESNKELVDAVRRAEELGLPMETAFSRKRSFRNKIKKKAIADKVRDSATIEESVTA</sequence>
<evidence type="ECO:0008006" key="11">
    <source>
        <dbReference type="Google" id="ProtNLM"/>
    </source>
</evidence>
<evidence type="ECO:0000256" key="2">
    <source>
        <dbReference type="ARBA" id="ARBA00022801"/>
    </source>
</evidence>
<dbReference type="SUPFAM" id="SSF52540">
    <property type="entry name" value="P-loop containing nucleoside triphosphate hydrolases"/>
    <property type="match status" value="2"/>
</dbReference>
<dbReference type="AlphaFoldDB" id="A0A2Z6NXA4"/>
<evidence type="ECO:0000256" key="3">
    <source>
        <dbReference type="ARBA" id="ARBA00022806"/>
    </source>
</evidence>
<dbReference type="PROSITE" id="PS51192">
    <property type="entry name" value="HELICASE_ATP_BIND_1"/>
    <property type="match status" value="1"/>
</dbReference>
<keyword evidence="10" id="KW-1185">Reference proteome</keyword>
<dbReference type="Pfam" id="PF00270">
    <property type="entry name" value="DEAD"/>
    <property type="match status" value="1"/>
</dbReference>
<evidence type="ECO:0000259" key="6">
    <source>
        <dbReference type="PROSITE" id="PS51192"/>
    </source>
</evidence>
<dbReference type="GO" id="GO:0005524">
    <property type="term" value="F:ATP binding"/>
    <property type="evidence" value="ECO:0007669"/>
    <property type="project" value="UniProtKB-KW"/>
</dbReference>
<evidence type="ECO:0000256" key="4">
    <source>
        <dbReference type="ARBA" id="ARBA00022840"/>
    </source>
</evidence>
<dbReference type="OrthoDB" id="10256233at2759"/>
<proteinExistence type="predicted"/>
<dbReference type="InterPro" id="IPR044742">
    <property type="entry name" value="DEAD/DEAH_RhlB"/>
</dbReference>
<dbReference type="InterPro" id="IPR011545">
    <property type="entry name" value="DEAD/DEAH_box_helicase_dom"/>
</dbReference>
<evidence type="ECO:0000313" key="9">
    <source>
        <dbReference type="EMBL" id="GAU48778.1"/>
    </source>
</evidence>
<dbReference type="CDD" id="cd18787">
    <property type="entry name" value="SF2_C_DEAD"/>
    <property type="match status" value="1"/>
</dbReference>
<organism evidence="9 10">
    <name type="scientific">Trifolium subterraneum</name>
    <name type="common">Subterranean clover</name>
    <dbReference type="NCBI Taxonomy" id="3900"/>
    <lineage>
        <taxon>Eukaryota</taxon>
        <taxon>Viridiplantae</taxon>
        <taxon>Streptophyta</taxon>
        <taxon>Embryophyta</taxon>
        <taxon>Tracheophyta</taxon>
        <taxon>Spermatophyta</taxon>
        <taxon>Magnoliopsida</taxon>
        <taxon>eudicotyledons</taxon>
        <taxon>Gunneridae</taxon>
        <taxon>Pentapetalae</taxon>
        <taxon>rosids</taxon>
        <taxon>fabids</taxon>
        <taxon>Fabales</taxon>
        <taxon>Fabaceae</taxon>
        <taxon>Papilionoideae</taxon>
        <taxon>50 kb inversion clade</taxon>
        <taxon>NPAAA clade</taxon>
        <taxon>Hologalegina</taxon>
        <taxon>IRL clade</taxon>
        <taxon>Trifolieae</taxon>
        <taxon>Trifolium</taxon>
    </lineage>
</organism>
<evidence type="ECO:0000256" key="1">
    <source>
        <dbReference type="ARBA" id="ARBA00022741"/>
    </source>
</evidence>
<dbReference type="PROSITE" id="PS51194">
    <property type="entry name" value="HELICASE_CTER"/>
    <property type="match status" value="1"/>
</dbReference>
<dbReference type="Pfam" id="PF00271">
    <property type="entry name" value="Helicase_C"/>
    <property type="match status" value="1"/>
</dbReference>
<dbReference type="SMART" id="SM00490">
    <property type="entry name" value="HELICc"/>
    <property type="match status" value="1"/>
</dbReference>
<dbReference type="Proteomes" id="UP000242715">
    <property type="component" value="Unassembled WGS sequence"/>
</dbReference>
<evidence type="ECO:0000259" key="8">
    <source>
        <dbReference type="PROSITE" id="PS51195"/>
    </source>
</evidence>
<gene>
    <name evidence="9" type="ORF">TSUD_406210</name>
</gene>
<dbReference type="PROSITE" id="PS51195">
    <property type="entry name" value="Q_MOTIF"/>
    <property type="match status" value="1"/>
</dbReference>
<name>A0A2Z6NXA4_TRISU</name>
<dbReference type="SMART" id="SM00487">
    <property type="entry name" value="DEXDc"/>
    <property type="match status" value="1"/>
</dbReference>
<feature type="domain" description="Helicase ATP-binding" evidence="6">
    <location>
        <begin position="104"/>
        <end position="367"/>
    </location>
</feature>
<dbReference type="GO" id="GO:0003724">
    <property type="term" value="F:RNA helicase activity"/>
    <property type="evidence" value="ECO:0007669"/>
    <property type="project" value="InterPro"/>
</dbReference>
<dbReference type="EMBL" id="DF974470">
    <property type="protein sequence ID" value="GAU48778.1"/>
    <property type="molecule type" value="Genomic_DNA"/>
</dbReference>
<evidence type="ECO:0000256" key="5">
    <source>
        <dbReference type="PROSITE-ProRule" id="PRU00552"/>
    </source>
</evidence>
<evidence type="ECO:0000259" key="7">
    <source>
        <dbReference type="PROSITE" id="PS51194"/>
    </source>
</evidence>
<dbReference type="InterPro" id="IPR027417">
    <property type="entry name" value="P-loop_NTPase"/>
</dbReference>
<keyword evidence="1" id="KW-0547">Nucleotide-binding</keyword>
<dbReference type="InterPro" id="IPR014001">
    <property type="entry name" value="Helicase_ATP-bd"/>
</dbReference>
<reference evidence="10" key="1">
    <citation type="journal article" date="2017" name="Front. Plant Sci.">
        <title>Climate Clever Clovers: New Paradigm to Reduce the Environmental Footprint of Ruminants by Breeding Low Methanogenic Forages Utilizing Haplotype Variation.</title>
        <authorList>
            <person name="Kaur P."/>
            <person name="Appels R."/>
            <person name="Bayer P.E."/>
            <person name="Keeble-Gagnere G."/>
            <person name="Wang J."/>
            <person name="Hirakawa H."/>
            <person name="Shirasawa K."/>
            <person name="Vercoe P."/>
            <person name="Stefanova K."/>
            <person name="Durmic Z."/>
            <person name="Nichols P."/>
            <person name="Revell C."/>
            <person name="Isobe S.N."/>
            <person name="Edwards D."/>
            <person name="Erskine W."/>
        </authorList>
    </citation>
    <scope>NUCLEOTIDE SEQUENCE [LARGE SCALE GENOMIC DNA]</scope>
    <source>
        <strain evidence="10">cv. Daliak</strain>
    </source>
</reference>
<dbReference type="GO" id="GO:0016787">
    <property type="term" value="F:hydrolase activity"/>
    <property type="evidence" value="ECO:0007669"/>
    <property type="project" value="UniProtKB-KW"/>
</dbReference>